<dbReference type="Pfam" id="PF01476">
    <property type="entry name" value="LysM"/>
    <property type="match status" value="2"/>
</dbReference>
<dbReference type="AlphaFoldDB" id="A0A369TP97"/>
<dbReference type="Gene3D" id="2.70.70.10">
    <property type="entry name" value="Glucose Permease (Domain IIA)"/>
    <property type="match status" value="1"/>
</dbReference>
<dbReference type="InterPro" id="IPR016047">
    <property type="entry name" value="M23ase_b-sheet_dom"/>
</dbReference>
<dbReference type="SUPFAM" id="SSF51261">
    <property type="entry name" value="Duplicated hybrid motif"/>
    <property type="match status" value="1"/>
</dbReference>
<dbReference type="Pfam" id="PF01551">
    <property type="entry name" value="Peptidase_M23"/>
    <property type="match status" value="1"/>
</dbReference>
<dbReference type="InterPro" id="IPR050570">
    <property type="entry name" value="Cell_wall_metabolism_enzyme"/>
</dbReference>
<keyword evidence="5" id="KW-1185">Reference proteome</keyword>
<feature type="region of interest" description="Disordered" evidence="1">
    <location>
        <begin position="146"/>
        <end position="168"/>
    </location>
</feature>
<organism evidence="4 5">
    <name type="scientific">Thalassococcus profundi</name>
    <dbReference type="NCBI Taxonomy" id="2282382"/>
    <lineage>
        <taxon>Bacteria</taxon>
        <taxon>Pseudomonadati</taxon>
        <taxon>Pseudomonadota</taxon>
        <taxon>Alphaproteobacteria</taxon>
        <taxon>Rhodobacterales</taxon>
        <taxon>Roseobacteraceae</taxon>
        <taxon>Thalassococcus</taxon>
    </lineage>
</organism>
<comment type="caution">
    <text evidence="4">The sequence shown here is derived from an EMBL/GenBank/DDBJ whole genome shotgun (WGS) entry which is preliminary data.</text>
</comment>
<dbReference type="PROSITE" id="PS51782">
    <property type="entry name" value="LYSM"/>
    <property type="match status" value="1"/>
</dbReference>
<dbReference type="RefSeq" id="WP_114510722.1">
    <property type="nucleotide sequence ID" value="NZ_QPMK01000005.1"/>
</dbReference>
<dbReference type="CDD" id="cd00118">
    <property type="entry name" value="LysM"/>
    <property type="match status" value="1"/>
</dbReference>
<dbReference type="SUPFAM" id="SSF54106">
    <property type="entry name" value="LysM domain"/>
    <property type="match status" value="2"/>
</dbReference>
<dbReference type="InterPro" id="IPR036779">
    <property type="entry name" value="LysM_dom_sf"/>
</dbReference>
<dbReference type="Proteomes" id="UP000253977">
    <property type="component" value="Unassembled WGS sequence"/>
</dbReference>
<accession>A0A369TP97</accession>
<dbReference type="PANTHER" id="PTHR21666">
    <property type="entry name" value="PEPTIDASE-RELATED"/>
    <property type="match status" value="1"/>
</dbReference>
<evidence type="ECO:0000256" key="2">
    <source>
        <dbReference type="SAM" id="SignalP"/>
    </source>
</evidence>
<keyword evidence="2" id="KW-0732">Signal</keyword>
<sequence length="413" mass="42233">MTEFPRTGAFRGLRPLCAAVSLLALAACDGSPLDFDMRGRMGGSVDTSQAALNATSPRPQPDDRGVLSYPNYQVAVARRGDTLASLAARVGLPAGELATFNGIRPEDPLRGGEVIALPRRVSETTGVIRPAAEVDITTLASNAIDRAPATPGSRSTAASSGAGVEPVRHQVARGETAFTIARLYNVTPRALAEWNGLGSDFAVREGQYLLIPVASAGASASSSSSAGAGTANVETARLEPAPVASPAPVTAPGAGSPTPQPPSASKPLPAEETVAAATPQPAVPKPDIGRQTAATTSSGAMSYPVQGSIIREYAKGRNDGIDIAAPAGTPVKAAASGQVAAITSNADKVPIVVIKHPDNLLTVYTHLDGLTVKKGDAVSRGQSIGKVRSGDPARIHFEVRDGFDSVDPMGYLR</sequence>
<feature type="signal peptide" evidence="2">
    <location>
        <begin position="1"/>
        <end position="26"/>
    </location>
</feature>
<evidence type="ECO:0000259" key="3">
    <source>
        <dbReference type="PROSITE" id="PS51782"/>
    </source>
</evidence>
<protein>
    <submittedName>
        <fullName evidence="4">LysM peptidoglycan-binding domain-containing protein</fullName>
    </submittedName>
</protein>
<dbReference type="CDD" id="cd12797">
    <property type="entry name" value="M23_peptidase"/>
    <property type="match status" value="1"/>
</dbReference>
<feature type="domain" description="LysM" evidence="3">
    <location>
        <begin position="167"/>
        <end position="211"/>
    </location>
</feature>
<feature type="region of interest" description="Disordered" evidence="1">
    <location>
        <begin position="243"/>
        <end position="300"/>
    </location>
</feature>
<feature type="compositionally biased region" description="Low complexity" evidence="1">
    <location>
        <begin position="243"/>
        <end position="257"/>
    </location>
</feature>
<dbReference type="PANTHER" id="PTHR21666:SF270">
    <property type="entry name" value="MUREIN HYDROLASE ACTIVATOR ENVC"/>
    <property type="match status" value="1"/>
</dbReference>
<name>A0A369TP97_9RHOB</name>
<dbReference type="PROSITE" id="PS51257">
    <property type="entry name" value="PROKAR_LIPOPROTEIN"/>
    <property type="match status" value="1"/>
</dbReference>
<evidence type="ECO:0000313" key="5">
    <source>
        <dbReference type="Proteomes" id="UP000253977"/>
    </source>
</evidence>
<dbReference type="GO" id="GO:0004222">
    <property type="term" value="F:metalloendopeptidase activity"/>
    <property type="evidence" value="ECO:0007669"/>
    <property type="project" value="TreeGrafter"/>
</dbReference>
<proteinExistence type="predicted"/>
<gene>
    <name evidence="4" type="ORF">DU478_09540</name>
</gene>
<dbReference type="EMBL" id="QPMK01000005">
    <property type="protein sequence ID" value="RDD66672.1"/>
    <property type="molecule type" value="Genomic_DNA"/>
</dbReference>
<evidence type="ECO:0000256" key="1">
    <source>
        <dbReference type="SAM" id="MobiDB-lite"/>
    </source>
</evidence>
<dbReference type="InterPro" id="IPR011055">
    <property type="entry name" value="Dup_hybrid_motif"/>
</dbReference>
<dbReference type="Gene3D" id="3.10.350.10">
    <property type="entry name" value="LysM domain"/>
    <property type="match status" value="2"/>
</dbReference>
<reference evidence="4 5" key="1">
    <citation type="submission" date="2018-07" db="EMBL/GenBank/DDBJ databases">
        <title>Thalassococcus profundi sp. nov., a marine bacterium isolated from deep seawater of Okinawa Trough.</title>
        <authorList>
            <person name="Yu M."/>
        </authorList>
    </citation>
    <scope>NUCLEOTIDE SEQUENCE [LARGE SCALE GENOMIC DNA]</scope>
    <source>
        <strain evidence="4 5">WRAS1</strain>
    </source>
</reference>
<dbReference type="InterPro" id="IPR018392">
    <property type="entry name" value="LysM"/>
</dbReference>
<dbReference type="OrthoDB" id="9795421at2"/>
<feature type="compositionally biased region" description="Low complexity" evidence="1">
    <location>
        <begin position="147"/>
        <end position="163"/>
    </location>
</feature>
<feature type="compositionally biased region" description="Low complexity" evidence="1">
    <location>
        <begin position="267"/>
        <end position="280"/>
    </location>
</feature>
<dbReference type="SMART" id="SM00257">
    <property type="entry name" value="LysM"/>
    <property type="match status" value="2"/>
</dbReference>
<evidence type="ECO:0000313" key="4">
    <source>
        <dbReference type="EMBL" id="RDD66672.1"/>
    </source>
</evidence>
<feature type="chain" id="PRO_5016926506" evidence="2">
    <location>
        <begin position="27"/>
        <end position="413"/>
    </location>
</feature>